<feature type="region of interest" description="Disordered" evidence="1">
    <location>
        <begin position="1"/>
        <end position="32"/>
    </location>
</feature>
<name>A0A6J4R3X8_9ACTN</name>
<protein>
    <submittedName>
        <fullName evidence="2">Uncharacterized protein</fullName>
    </submittedName>
</protein>
<dbReference type="AlphaFoldDB" id="A0A6J4R3X8"/>
<reference evidence="2" key="1">
    <citation type="submission" date="2020-02" db="EMBL/GenBank/DDBJ databases">
        <authorList>
            <person name="Meier V. D."/>
        </authorList>
    </citation>
    <scope>NUCLEOTIDE SEQUENCE</scope>
    <source>
        <strain evidence="2">AVDCRST_MAG02</strain>
    </source>
</reference>
<evidence type="ECO:0000256" key="1">
    <source>
        <dbReference type="SAM" id="MobiDB-lite"/>
    </source>
</evidence>
<proteinExistence type="predicted"/>
<dbReference type="EMBL" id="CADCVH010000047">
    <property type="protein sequence ID" value="CAA9455004.1"/>
    <property type="molecule type" value="Genomic_DNA"/>
</dbReference>
<evidence type="ECO:0000313" key="2">
    <source>
        <dbReference type="EMBL" id="CAA9455004.1"/>
    </source>
</evidence>
<accession>A0A6J4R3X8</accession>
<gene>
    <name evidence="2" type="ORF">AVDCRST_MAG02-1471</name>
</gene>
<feature type="non-terminal residue" evidence="2">
    <location>
        <position position="50"/>
    </location>
</feature>
<feature type="non-terminal residue" evidence="2">
    <location>
        <position position="1"/>
    </location>
</feature>
<feature type="compositionally biased region" description="Basic residues" evidence="1">
    <location>
        <begin position="10"/>
        <end position="21"/>
    </location>
</feature>
<organism evidence="2">
    <name type="scientific">uncultured Rubrobacteraceae bacterium</name>
    <dbReference type="NCBI Taxonomy" id="349277"/>
    <lineage>
        <taxon>Bacteria</taxon>
        <taxon>Bacillati</taxon>
        <taxon>Actinomycetota</taxon>
        <taxon>Rubrobacteria</taxon>
        <taxon>Rubrobacterales</taxon>
        <taxon>Rubrobacteraceae</taxon>
        <taxon>environmental samples</taxon>
    </lineage>
</organism>
<sequence length="50" mass="5955">GWRCADRRDRRNHPPPTRRRGSGIPPAMHRTFPWAGGRRPILRGFLHEWL</sequence>